<proteinExistence type="predicted"/>
<keyword evidence="3" id="KW-1185">Reference proteome</keyword>
<dbReference type="Proteomes" id="UP001203207">
    <property type="component" value="Unassembled WGS sequence"/>
</dbReference>
<feature type="domain" description="Aminotransferase class V" evidence="1">
    <location>
        <begin position="23"/>
        <end position="362"/>
    </location>
</feature>
<dbReference type="RefSeq" id="WP_250585470.1">
    <property type="nucleotide sequence ID" value="NZ_JAKRVX010000007.1"/>
</dbReference>
<dbReference type="Gene3D" id="3.90.1150.10">
    <property type="entry name" value="Aspartate Aminotransferase, domain 1"/>
    <property type="match status" value="1"/>
</dbReference>
<reference evidence="2" key="2">
    <citation type="submission" date="2022-02" db="EMBL/GenBank/DDBJ databases">
        <authorList>
            <person name="Elcheninov A.G."/>
            <person name="Sorokin D.Y."/>
            <person name="Kublanov I.V."/>
        </authorList>
    </citation>
    <scope>NUCLEOTIDE SEQUENCE</scope>
    <source>
        <strain evidence="2">AArc-St2</strain>
    </source>
</reference>
<dbReference type="InterPro" id="IPR015424">
    <property type="entry name" value="PyrdxlP-dep_Trfase"/>
</dbReference>
<organism evidence="2 3">
    <name type="scientific">Natronocalculus amylovorans</name>
    <dbReference type="NCBI Taxonomy" id="2917812"/>
    <lineage>
        <taxon>Archaea</taxon>
        <taxon>Methanobacteriati</taxon>
        <taxon>Methanobacteriota</taxon>
        <taxon>Stenosarchaea group</taxon>
        <taxon>Halobacteria</taxon>
        <taxon>Halobacteriales</taxon>
        <taxon>Haloferacaceae</taxon>
        <taxon>Natronocalculus</taxon>
    </lineage>
</organism>
<dbReference type="Pfam" id="PF00266">
    <property type="entry name" value="Aminotran_5"/>
    <property type="match status" value="1"/>
</dbReference>
<keyword evidence="2" id="KW-0808">Transferase</keyword>
<dbReference type="AlphaFoldDB" id="A0AAE3K9H2"/>
<evidence type="ECO:0000313" key="2">
    <source>
        <dbReference type="EMBL" id="MCL9818038.1"/>
    </source>
</evidence>
<accession>A0AAE3K9H2</accession>
<dbReference type="Gene3D" id="3.40.640.10">
    <property type="entry name" value="Type I PLP-dependent aspartate aminotransferase-like (Major domain)"/>
    <property type="match status" value="1"/>
</dbReference>
<evidence type="ECO:0000259" key="1">
    <source>
        <dbReference type="Pfam" id="PF00266"/>
    </source>
</evidence>
<reference evidence="2" key="1">
    <citation type="journal article" date="2022" name="Syst. Appl. Microbiol.">
        <title>Natronocalculus amylovorans gen. nov., sp. nov., and Natranaeroarchaeum aerophilus sp. nov., dominant culturable amylolytic natronoarchaea from hypersaline soda lakes in southwestern Siberia.</title>
        <authorList>
            <person name="Sorokin D.Y."/>
            <person name="Elcheninov A.G."/>
            <person name="Khizhniak T.V."/>
            <person name="Koenen M."/>
            <person name="Bale N.J."/>
            <person name="Damste J.S.S."/>
            <person name="Kublanov I.V."/>
        </authorList>
    </citation>
    <scope>NUCLEOTIDE SEQUENCE</scope>
    <source>
        <strain evidence="2">AArc-St2</strain>
    </source>
</reference>
<keyword evidence="2" id="KW-0032">Aminotransferase</keyword>
<dbReference type="InterPro" id="IPR015421">
    <property type="entry name" value="PyrdxlP-dep_Trfase_major"/>
</dbReference>
<dbReference type="InterPro" id="IPR015422">
    <property type="entry name" value="PyrdxlP-dep_Trfase_small"/>
</dbReference>
<dbReference type="PANTHER" id="PTHR43586:SF15">
    <property type="entry name" value="BLR3095 PROTEIN"/>
    <property type="match status" value="1"/>
</dbReference>
<dbReference type="GO" id="GO:0008483">
    <property type="term" value="F:transaminase activity"/>
    <property type="evidence" value="ECO:0007669"/>
    <property type="project" value="UniProtKB-KW"/>
</dbReference>
<dbReference type="SUPFAM" id="SSF53383">
    <property type="entry name" value="PLP-dependent transferases"/>
    <property type="match status" value="1"/>
</dbReference>
<dbReference type="EMBL" id="JAKRVX010000007">
    <property type="protein sequence ID" value="MCL9818038.1"/>
    <property type="molecule type" value="Genomic_DNA"/>
</dbReference>
<comment type="caution">
    <text evidence="2">The sequence shown here is derived from an EMBL/GenBank/DDBJ whole genome shotgun (WGS) entry which is preliminary data.</text>
</comment>
<protein>
    <submittedName>
        <fullName evidence="2">Aminotransferase class V-fold PLP-dependent enzyme</fullName>
    </submittedName>
</protein>
<evidence type="ECO:0000313" key="3">
    <source>
        <dbReference type="Proteomes" id="UP001203207"/>
    </source>
</evidence>
<name>A0AAE3K9H2_9EURY</name>
<sequence>MTPLEIRADIPALQDAAYFNFGAHGPSPRYVVDAVTDAVSAHEYDSGVNDPYTVAFDTYEELRANVAAFVGADTDEIALTESTTDGINRVASGFEWGPGDVVVRTDVEHPAGVLPWKRLEEYGVEVREVETTDGQIDLNEFSDAVSDATLACFSAITWTHGTKLPVSDLVDIASSAGVFTLVDAVQVPGQQPFAVHDWGADAVAAAGHKWLLGPWGAGFLYVSQDAAASLTPRSVGYRSVENAGADEISFKPGAKRFEIGSTSLGPHTGLVEAIDAIESVGLDTIESRIEALTDRFKSHIPDAQLLSPQQFESGLVTVRVPDADAAVSALRDEDIVVRSLPIPNAVRVSIHAVSTETEVDAVATALVDQL</sequence>
<dbReference type="PANTHER" id="PTHR43586">
    <property type="entry name" value="CYSTEINE DESULFURASE"/>
    <property type="match status" value="1"/>
</dbReference>
<gene>
    <name evidence="2" type="ORF">AArcSt2_13935</name>
</gene>
<dbReference type="InterPro" id="IPR000192">
    <property type="entry name" value="Aminotrans_V_dom"/>
</dbReference>